<keyword evidence="2" id="KW-1185">Reference proteome</keyword>
<evidence type="ECO:0000313" key="2">
    <source>
        <dbReference type="Proteomes" id="UP000790709"/>
    </source>
</evidence>
<name>A0ACB8BJY6_9AGAM</name>
<proteinExistence type="predicted"/>
<comment type="caution">
    <text evidence="1">The sequence shown here is derived from an EMBL/GenBank/DDBJ whole genome shotgun (WGS) entry which is preliminary data.</text>
</comment>
<reference evidence="1" key="1">
    <citation type="journal article" date="2021" name="New Phytol.">
        <title>Evolutionary innovations through gain and loss of genes in the ectomycorrhizal Boletales.</title>
        <authorList>
            <person name="Wu G."/>
            <person name="Miyauchi S."/>
            <person name="Morin E."/>
            <person name="Kuo A."/>
            <person name="Drula E."/>
            <person name="Varga T."/>
            <person name="Kohler A."/>
            <person name="Feng B."/>
            <person name="Cao Y."/>
            <person name="Lipzen A."/>
            <person name="Daum C."/>
            <person name="Hundley H."/>
            <person name="Pangilinan J."/>
            <person name="Johnson J."/>
            <person name="Barry K."/>
            <person name="LaButti K."/>
            <person name="Ng V."/>
            <person name="Ahrendt S."/>
            <person name="Min B."/>
            <person name="Choi I.G."/>
            <person name="Park H."/>
            <person name="Plett J.M."/>
            <person name="Magnuson J."/>
            <person name="Spatafora J.W."/>
            <person name="Nagy L.G."/>
            <person name="Henrissat B."/>
            <person name="Grigoriev I.V."/>
            <person name="Yang Z.L."/>
            <person name="Xu J."/>
            <person name="Martin F.M."/>
        </authorList>
    </citation>
    <scope>NUCLEOTIDE SEQUENCE</scope>
    <source>
        <strain evidence="1">KUC20120723A-06</strain>
    </source>
</reference>
<organism evidence="1 2">
    <name type="scientific">Leucogyrophana mollusca</name>
    <dbReference type="NCBI Taxonomy" id="85980"/>
    <lineage>
        <taxon>Eukaryota</taxon>
        <taxon>Fungi</taxon>
        <taxon>Dikarya</taxon>
        <taxon>Basidiomycota</taxon>
        <taxon>Agaricomycotina</taxon>
        <taxon>Agaricomycetes</taxon>
        <taxon>Agaricomycetidae</taxon>
        <taxon>Boletales</taxon>
        <taxon>Boletales incertae sedis</taxon>
        <taxon>Leucogyrophana</taxon>
    </lineage>
</organism>
<evidence type="ECO:0000313" key="1">
    <source>
        <dbReference type="EMBL" id="KAH7925609.1"/>
    </source>
</evidence>
<gene>
    <name evidence="1" type="ORF">BV22DRAFT_419570</name>
</gene>
<dbReference type="Proteomes" id="UP000790709">
    <property type="component" value="Unassembled WGS sequence"/>
</dbReference>
<sequence length="282" mass="31778">MFRAHRLNPNSTSNIVIDPFANAIVASTRTVFTWLAHGGIRFRGSPHIRHQRHSLTNQAKMALDRDQTTTTTLLHPRIDYPLLSKHRYLRAFPSGLLASLEHRCDVTVLAIRSLLQRVHHWHPATLLKTSSLSRELMCFPDFKLRPQLVSRRRPPQVSKFSVGTDGGPRYASLPHHSASSHQASKECQIKVHQFSAAVATSTAFSKVTKRRFIDTNNHLRRVVFVLTVEIGALAIHSIGGHNNASPRCSRGHPTNFFLDIYAPSKSEQSVECIIMCGRHPER</sequence>
<protein>
    <submittedName>
        <fullName evidence="1">Uncharacterized protein</fullName>
    </submittedName>
</protein>
<dbReference type="EMBL" id="MU266398">
    <property type="protein sequence ID" value="KAH7925609.1"/>
    <property type="molecule type" value="Genomic_DNA"/>
</dbReference>
<accession>A0ACB8BJY6</accession>